<sequence length="127" mass="13355">MRLFINTLPLLVLSFSPFLHAAPTADDPSCSHVEEEPPAPTYEYAICGGDRRDGPLQCADDHACVDDPRKGGCGMACDDTGICVPPGLEMCGGFAGFECPEGLHCIDNPFDDCTAEAGWADCAGVCV</sequence>
<evidence type="ECO:0000256" key="1">
    <source>
        <dbReference type="SAM" id="SignalP"/>
    </source>
</evidence>
<comment type="caution">
    <text evidence="2">The sequence shown here is derived from an EMBL/GenBank/DDBJ whole genome shotgun (WGS) entry which is preliminary data.</text>
</comment>
<dbReference type="EMBL" id="ONZQ02000021">
    <property type="protein sequence ID" value="SPO07501.1"/>
    <property type="molecule type" value="Genomic_DNA"/>
</dbReference>
<reference evidence="2" key="1">
    <citation type="submission" date="2018-03" db="EMBL/GenBank/DDBJ databases">
        <authorList>
            <person name="Guldener U."/>
        </authorList>
    </citation>
    <scope>NUCLEOTIDE SEQUENCE</scope>
</reference>
<keyword evidence="3" id="KW-1185">Reference proteome</keyword>
<name>A0AAE8T045_9PEZI</name>
<proteinExistence type="predicted"/>
<dbReference type="AlphaFoldDB" id="A0AAE8T045"/>
<accession>A0AAE8T045</accession>
<feature type="signal peptide" evidence="1">
    <location>
        <begin position="1"/>
        <end position="21"/>
    </location>
</feature>
<evidence type="ECO:0000313" key="2">
    <source>
        <dbReference type="EMBL" id="SPO07501.1"/>
    </source>
</evidence>
<gene>
    <name evidence="2" type="ORF">DNG_10195</name>
</gene>
<organism evidence="2 3">
    <name type="scientific">Cephalotrichum gorgonifer</name>
    <dbReference type="NCBI Taxonomy" id="2041049"/>
    <lineage>
        <taxon>Eukaryota</taxon>
        <taxon>Fungi</taxon>
        <taxon>Dikarya</taxon>
        <taxon>Ascomycota</taxon>
        <taxon>Pezizomycotina</taxon>
        <taxon>Sordariomycetes</taxon>
        <taxon>Hypocreomycetidae</taxon>
        <taxon>Microascales</taxon>
        <taxon>Microascaceae</taxon>
        <taxon>Cephalotrichum</taxon>
    </lineage>
</organism>
<evidence type="ECO:0000313" key="3">
    <source>
        <dbReference type="Proteomes" id="UP001187682"/>
    </source>
</evidence>
<feature type="chain" id="PRO_5042038592" evidence="1">
    <location>
        <begin position="22"/>
        <end position="127"/>
    </location>
</feature>
<dbReference type="Proteomes" id="UP001187682">
    <property type="component" value="Unassembled WGS sequence"/>
</dbReference>
<protein>
    <submittedName>
        <fullName evidence="2">Uncharacterized protein</fullName>
    </submittedName>
</protein>
<keyword evidence="1" id="KW-0732">Signal</keyword>